<evidence type="ECO:0000256" key="8">
    <source>
        <dbReference type="ARBA" id="ARBA00022723"/>
    </source>
</evidence>
<dbReference type="InterPro" id="IPR000626">
    <property type="entry name" value="Ubiquitin-like_dom"/>
</dbReference>
<evidence type="ECO:0000256" key="12">
    <source>
        <dbReference type="ARBA" id="ARBA00022833"/>
    </source>
</evidence>
<dbReference type="PROSITE" id="PS00518">
    <property type="entry name" value="ZF_RING_1"/>
    <property type="match status" value="1"/>
</dbReference>
<dbReference type="Gene3D" id="3.10.20.90">
    <property type="entry name" value="Phosphatidylinositol 3-kinase Catalytic Subunit, Chain A, domain 1"/>
    <property type="match status" value="1"/>
</dbReference>
<dbReference type="Gene3D" id="3.30.40.10">
    <property type="entry name" value="Zinc/RING finger domain, C3HC4 (zinc finger)"/>
    <property type="match status" value="1"/>
</dbReference>
<dbReference type="InterPro" id="IPR001876">
    <property type="entry name" value="Znf_RanBP2"/>
</dbReference>
<dbReference type="InterPro" id="IPR036443">
    <property type="entry name" value="Znf_RanBP2_sf"/>
</dbReference>
<dbReference type="InterPro" id="IPR002867">
    <property type="entry name" value="IBR_dom"/>
</dbReference>
<proteinExistence type="inferred from homology"/>
<dbReference type="SUPFAM" id="SSF90209">
    <property type="entry name" value="Ran binding protein zinc finger-like"/>
    <property type="match status" value="1"/>
</dbReference>
<evidence type="ECO:0000256" key="1">
    <source>
        <dbReference type="ARBA" id="ARBA00001798"/>
    </source>
</evidence>
<feature type="domain" description="RING-type" evidence="17">
    <location>
        <begin position="263"/>
        <end position="491"/>
    </location>
</feature>
<dbReference type="CDD" id="cd20358">
    <property type="entry name" value="Rcat_RBR_HOIL1"/>
    <property type="match status" value="1"/>
</dbReference>
<dbReference type="PANTHER" id="PTHR22770">
    <property type="entry name" value="UBIQUITIN CONJUGATING ENZYME 7 INTERACTING PROTEIN-RELATED"/>
    <property type="match status" value="1"/>
</dbReference>
<keyword evidence="10 13" id="KW-0863">Zinc-finger</keyword>
<keyword evidence="6" id="KW-0597">Phosphoprotein</keyword>
<comment type="similarity">
    <text evidence="3">Belongs to the RBR family.</text>
</comment>
<dbReference type="SMART" id="SM00184">
    <property type="entry name" value="RING"/>
    <property type="match status" value="1"/>
</dbReference>
<evidence type="ECO:0000256" key="7">
    <source>
        <dbReference type="ARBA" id="ARBA00022679"/>
    </source>
</evidence>
<evidence type="ECO:0000256" key="6">
    <source>
        <dbReference type="ARBA" id="ARBA00022553"/>
    </source>
</evidence>
<evidence type="ECO:0000313" key="19">
    <source>
        <dbReference type="Proteomes" id="UP000597762"/>
    </source>
</evidence>
<evidence type="ECO:0000256" key="13">
    <source>
        <dbReference type="PROSITE-ProRule" id="PRU00322"/>
    </source>
</evidence>
<feature type="domain" description="RING-type" evidence="15">
    <location>
        <begin position="267"/>
        <end position="308"/>
    </location>
</feature>
<dbReference type="GO" id="GO:0097039">
    <property type="term" value="P:protein linear polyubiquitination"/>
    <property type="evidence" value="ECO:0007669"/>
    <property type="project" value="TreeGrafter"/>
</dbReference>
<dbReference type="PROSITE" id="PS50089">
    <property type="entry name" value="ZF_RING_2"/>
    <property type="match status" value="1"/>
</dbReference>
<dbReference type="GO" id="GO:0009893">
    <property type="term" value="P:positive regulation of metabolic process"/>
    <property type="evidence" value="ECO:0007669"/>
    <property type="project" value="UniProtKB-ARBA"/>
</dbReference>
<dbReference type="InterPro" id="IPR013083">
    <property type="entry name" value="Znf_RING/FYVE/PHD"/>
</dbReference>
<evidence type="ECO:0000256" key="9">
    <source>
        <dbReference type="ARBA" id="ARBA00022737"/>
    </source>
</evidence>
<keyword evidence="9" id="KW-0677">Repeat</keyword>
<dbReference type="EC" id="2.3.2.31" evidence="4"/>
<keyword evidence="8" id="KW-0479">Metal-binding</keyword>
<evidence type="ECO:0000256" key="5">
    <source>
        <dbReference type="ARBA" id="ARBA00017887"/>
    </source>
</evidence>
<evidence type="ECO:0000313" key="18">
    <source>
        <dbReference type="EMBL" id="CAE1256391.1"/>
    </source>
</evidence>
<feature type="domain" description="RanBP2-type" evidence="16">
    <location>
        <begin position="177"/>
        <end position="207"/>
    </location>
</feature>
<keyword evidence="19" id="KW-1185">Reference proteome</keyword>
<dbReference type="OrthoDB" id="261960at2759"/>
<keyword evidence="12" id="KW-0862">Zinc</keyword>
<dbReference type="PROSITE" id="PS01358">
    <property type="entry name" value="ZF_RANBP2_1"/>
    <property type="match status" value="1"/>
</dbReference>
<evidence type="ECO:0000256" key="11">
    <source>
        <dbReference type="ARBA" id="ARBA00022786"/>
    </source>
</evidence>
<comment type="catalytic activity">
    <reaction evidence="1">
        <text>[E2 ubiquitin-conjugating enzyme]-S-ubiquitinyl-L-cysteine + [acceptor protein]-L-lysine = [E2 ubiquitin-conjugating enzyme]-L-cysteine + [acceptor protein]-N(6)-ubiquitinyl-L-lysine.</text>
        <dbReference type="EC" id="2.3.2.31"/>
    </reaction>
</comment>
<evidence type="ECO:0000256" key="10">
    <source>
        <dbReference type="ARBA" id="ARBA00022771"/>
    </source>
</evidence>
<evidence type="ECO:0000259" key="17">
    <source>
        <dbReference type="PROSITE" id="PS51873"/>
    </source>
</evidence>
<dbReference type="InterPro" id="IPR001841">
    <property type="entry name" value="Znf_RING"/>
</dbReference>
<dbReference type="GO" id="GO:0043130">
    <property type="term" value="F:ubiquitin binding"/>
    <property type="evidence" value="ECO:0007669"/>
    <property type="project" value="TreeGrafter"/>
</dbReference>
<dbReference type="InterPro" id="IPR047557">
    <property type="entry name" value="Rcat_RBR_HOIL1"/>
</dbReference>
<dbReference type="GO" id="GO:0008270">
    <property type="term" value="F:zinc ion binding"/>
    <property type="evidence" value="ECO:0007669"/>
    <property type="project" value="UniProtKB-KW"/>
</dbReference>
<dbReference type="AlphaFoldDB" id="A0A812C0A7"/>
<keyword evidence="7 18" id="KW-0808">Transferase</keyword>
<dbReference type="SUPFAM" id="SSF57850">
    <property type="entry name" value="RING/U-box"/>
    <property type="match status" value="3"/>
</dbReference>
<evidence type="ECO:0000256" key="2">
    <source>
        <dbReference type="ARBA" id="ARBA00004906"/>
    </source>
</evidence>
<dbReference type="PANTHER" id="PTHR22770:SF13">
    <property type="entry name" value="RING-TYPE DOMAIN-CONTAINING PROTEIN"/>
    <property type="match status" value="1"/>
</dbReference>
<keyword evidence="18" id="KW-0012">Acyltransferase</keyword>
<dbReference type="InterPro" id="IPR017907">
    <property type="entry name" value="Znf_RING_CS"/>
</dbReference>
<dbReference type="CDD" id="cd16633">
    <property type="entry name" value="mRING-HC-C3HC3D_RBR_HOIL1"/>
    <property type="match status" value="1"/>
</dbReference>
<dbReference type="PROSITE" id="PS50199">
    <property type="entry name" value="ZF_RANBP2_2"/>
    <property type="match status" value="1"/>
</dbReference>
<evidence type="ECO:0000259" key="14">
    <source>
        <dbReference type="PROSITE" id="PS50053"/>
    </source>
</evidence>
<dbReference type="PROSITE" id="PS51873">
    <property type="entry name" value="TRIAD"/>
    <property type="match status" value="1"/>
</dbReference>
<dbReference type="GO" id="GO:0043161">
    <property type="term" value="P:proteasome-mediated ubiquitin-dependent protein catabolic process"/>
    <property type="evidence" value="ECO:0007669"/>
    <property type="project" value="TreeGrafter"/>
</dbReference>
<evidence type="ECO:0000256" key="3">
    <source>
        <dbReference type="ARBA" id="ARBA00008278"/>
    </source>
</evidence>
<dbReference type="EMBL" id="CAHIKZ030001212">
    <property type="protein sequence ID" value="CAE1256391.1"/>
    <property type="molecule type" value="Genomic_DNA"/>
</dbReference>
<sequence length="495" mass="55483">MKIDLIPRITADSGYFIKVIVEDRLSSAPPFLIKINSQSTAGELKKLVCLKYNFPVQVQRLIISQKIPKDRDVLFKHGVKEGSTVYIYMVPAYKLNLVKEQFQEELAQMRVFVDRPLPDGTLQSKPYLSMVNLDLSPLPVSGPKSGIVAAGSRQVFSSGTESVGASPFLAPTKPVEQEKIGWRCPCCTYINLPHRPGCEMCASNRPSDYQIPENYEMSPKEIDWWKMEDAAHKQLEAKMEKDREQNRQLLLDTAQLSLVHNPDAFCCPICLDDIAAGEGVILQECLHSFCKDCLVHSICLNESGDARCLYQDDKYQCNAKVQESVIKALVPDEVYQRYLNIGLRLAESAIPNSYHCKTPNCQGWCIYEDDVNFFECPVCNLTNCLTCKAIHEGLNCKEFQAELDRASLNNSEAKRTKKLLEGMLKTGEAMRCPRCNVILSKKDGCDWLCCSICKLEICWATKGPRWGPAGAGDLSGGCKCNVDQVKCHPKCLNCH</sequence>
<comment type="caution">
    <text evidence="18">The sequence shown here is derived from an EMBL/GenBank/DDBJ whole genome shotgun (WGS) entry which is preliminary data.</text>
</comment>
<dbReference type="GO" id="GO:0071797">
    <property type="term" value="C:LUBAC complex"/>
    <property type="evidence" value="ECO:0007669"/>
    <property type="project" value="TreeGrafter"/>
</dbReference>
<organism evidence="18 19">
    <name type="scientific">Acanthosepion pharaonis</name>
    <name type="common">Pharaoh cuttlefish</name>
    <name type="synonym">Sepia pharaonis</name>
    <dbReference type="NCBI Taxonomy" id="158019"/>
    <lineage>
        <taxon>Eukaryota</taxon>
        <taxon>Metazoa</taxon>
        <taxon>Spiralia</taxon>
        <taxon>Lophotrochozoa</taxon>
        <taxon>Mollusca</taxon>
        <taxon>Cephalopoda</taxon>
        <taxon>Coleoidea</taxon>
        <taxon>Decapodiformes</taxon>
        <taxon>Sepiida</taxon>
        <taxon>Sepiina</taxon>
        <taxon>Sepiidae</taxon>
        <taxon>Acanthosepion</taxon>
    </lineage>
</organism>
<comment type="pathway">
    <text evidence="2">Protein modification; protein ubiquitination.</text>
</comment>
<evidence type="ECO:0000256" key="4">
    <source>
        <dbReference type="ARBA" id="ARBA00012251"/>
    </source>
</evidence>
<feature type="domain" description="Ubiquitin-like" evidence="14">
    <location>
        <begin position="17"/>
        <end position="89"/>
    </location>
</feature>
<name>A0A812C0A7_ACAPH</name>
<evidence type="ECO:0000259" key="15">
    <source>
        <dbReference type="PROSITE" id="PS50089"/>
    </source>
</evidence>
<gene>
    <name evidence="18" type="ORF">SPHA_30138</name>
</gene>
<dbReference type="InterPro" id="IPR029071">
    <property type="entry name" value="Ubiquitin-like_domsf"/>
</dbReference>
<dbReference type="SUPFAM" id="SSF54236">
    <property type="entry name" value="Ubiquitin-like"/>
    <property type="match status" value="1"/>
</dbReference>
<dbReference type="UniPathway" id="UPA00143"/>
<dbReference type="FunFam" id="3.30.40.10:FF:000137">
    <property type="entry name" value="RanBP-type and C3HC4-type zinc finger-containing protein 1"/>
    <property type="match status" value="1"/>
</dbReference>
<dbReference type="PROSITE" id="PS50053">
    <property type="entry name" value="UBIQUITIN_2"/>
    <property type="match status" value="1"/>
</dbReference>
<dbReference type="Pfam" id="PF01485">
    <property type="entry name" value="IBR"/>
    <property type="match status" value="1"/>
</dbReference>
<dbReference type="InterPro" id="IPR047558">
    <property type="entry name" value="BRcat_RBR_HOIL1"/>
</dbReference>
<dbReference type="InterPro" id="IPR044066">
    <property type="entry name" value="TRIAD_supradom"/>
</dbReference>
<accession>A0A812C0A7</accession>
<evidence type="ECO:0000259" key="16">
    <source>
        <dbReference type="PROSITE" id="PS50199"/>
    </source>
</evidence>
<reference evidence="18" key="1">
    <citation type="submission" date="2021-01" db="EMBL/GenBank/DDBJ databases">
        <authorList>
            <person name="Li R."/>
            <person name="Bekaert M."/>
        </authorList>
    </citation>
    <scope>NUCLEOTIDE SEQUENCE</scope>
    <source>
        <strain evidence="18">Farmed</strain>
    </source>
</reference>
<dbReference type="CDD" id="cd20345">
    <property type="entry name" value="BRcat_RBR_HOIL1"/>
    <property type="match status" value="1"/>
</dbReference>
<dbReference type="Proteomes" id="UP000597762">
    <property type="component" value="Unassembled WGS sequence"/>
</dbReference>
<dbReference type="InterPro" id="IPR051628">
    <property type="entry name" value="LUBAC_E3_Ligases"/>
</dbReference>
<dbReference type="GO" id="GO:0061630">
    <property type="term" value="F:ubiquitin protein ligase activity"/>
    <property type="evidence" value="ECO:0007669"/>
    <property type="project" value="UniProtKB-EC"/>
</dbReference>
<protein>
    <recommendedName>
        <fullName evidence="5">RanBP-type and C3HC4-type zinc finger-containing protein 1</fullName>
        <ecNumber evidence="4">2.3.2.31</ecNumber>
    </recommendedName>
</protein>
<keyword evidence="11" id="KW-0833">Ubl conjugation pathway</keyword>
<dbReference type="Gene3D" id="2.30.30.380">
    <property type="entry name" value="Zn-finger domain of Sec23/24"/>
    <property type="match status" value="1"/>
</dbReference>
<dbReference type="InterPro" id="IPR047559">
    <property type="entry name" value="HOIL1_RBR_mRING-HC-C3HC3D"/>
</dbReference>